<dbReference type="PANTHER" id="PTHR11712:SF336">
    <property type="entry name" value="3-OXOACYL-[ACYL-CARRIER-PROTEIN] SYNTHASE, MITOCHONDRIAL"/>
    <property type="match status" value="1"/>
</dbReference>
<dbReference type="GO" id="GO:0004315">
    <property type="term" value="F:3-oxoacyl-[acyl-carrier-protein] synthase activity"/>
    <property type="evidence" value="ECO:0007669"/>
    <property type="project" value="InterPro"/>
</dbReference>
<dbReference type="Pfam" id="PF00109">
    <property type="entry name" value="ketoacyl-synt"/>
    <property type="match status" value="1"/>
</dbReference>
<dbReference type="InterPro" id="IPR016039">
    <property type="entry name" value="Thiolase-like"/>
</dbReference>
<dbReference type="SUPFAM" id="SSF53901">
    <property type="entry name" value="Thiolase-like"/>
    <property type="match status" value="2"/>
</dbReference>
<dbReference type="CDD" id="cd00834">
    <property type="entry name" value="KAS_I_II"/>
    <property type="match status" value="1"/>
</dbReference>
<evidence type="ECO:0000256" key="3">
    <source>
        <dbReference type="RuleBase" id="RU003694"/>
    </source>
</evidence>
<dbReference type="PANTHER" id="PTHR11712">
    <property type="entry name" value="POLYKETIDE SYNTHASE-RELATED"/>
    <property type="match status" value="1"/>
</dbReference>
<dbReference type="PROSITE" id="PS00606">
    <property type="entry name" value="KS3_1"/>
    <property type="match status" value="1"/>
</dbReference>
<protein>
    <submittedName>
        <fullName evidence="5">Beta-ketoacyl-[acyl-carrier-protein] synthase family protein</fullName>
    </submittedName>
</protein>
<comment type="caution">
    <text evidence="5">The sequence shown here is derived from an EMBL/GenBank/DDBJ whole genome shotgun (WGS) entry which is preliminary data.</text>
</comment>
<dbReference type="Gene3D" id="3.40.47.10">
    <property type="match status" value="2"/>
</dbReference>
<dbReference type="PROSITE" id="PS52004">
    <property type="entry name" value="KS3_2"/>
    <property type="match status" value="1"/>
</dbReference>
<comment type="similarity">
    <text evidence="1 3">Belongs to the thiolase-like superfamily. Beta-ketoacyl-ACP synthases family.</text>
</comment>
<dbReference type="InterPro" id="IPR018201">
    <property type="entry name" value="Ketoacyl_synth_AS"/>
</dbReference>
<dbReference type="GO" id="GO:0006633">
    <property type="term" value="P:fatty acid biosynthetic process"/>
    <property type="evidence" value="ECO:0007669"/>
    <property type="project" value="InterPro"/>
</dbReference>
<evidence type="ECO:0000256" key="2">
    <source>
        <dbReference type="ARBA" id="ARBA00022679"/>
    </source>
</evidence>
<evidence type="ECO:0000313" key="6">
    <source>
        <dbReference type="Proteomes" id="UP000811899"/>
    </source>
</evidence>
<name>A0AAW4L1D4_9BACT</name>
<keyword evidence="2 3" id="KW-0808">Transferase</keyword>
<dbReference type="InterPro" id="IPR014030">
    <property type="entry name" value="Ketoacyl_synth_N"/>
</dbReference>
<dbReference type="Proteomes" id="UP000811899">
    <property type="component" value="Unassembled WGS sequence"/>
</dbReference>
<gene>
    <name evidence="5" type="ORF">KI809_03420</name>
</gene>
<dbReference type="SMART" id="SM00825">
    <property type="entry name" value="PKS_KS"/>
    <property type="match status" value="1"/>
</dbReference>
<evidence type="ECO:0000313" key="5">
    <source>
        <dbReference type="EMBL" id="MBT0663342.1"/>
    </source>
</evidence>
<dbReference type="EMBL" id="JAHCVJ010000001">
    <property type="protein sequence ID" value="MBT0663342.1"/>
    <property type="molecule type" value="Genomic_DNA"/>
</dbReference>
<dbReference type="InterPro" id="IPR020841">
    <property type="entry name" value="PKS_Beta-ketoAc_synthase_dom"/>
</dbReference>
<dbReference type="RefSeq" id="WP_214170086.1">
    <property type="nucleotide sequence ID" value="NZ_JAHCVJ010000001.1"/>
</dbReference>
<dbReference type="InterPro" id="IPR014031">
    <property type="entry name" value="Ketoacyl_synth_C"/>
</dbReference>
<feature type="domain" description="Ketosynthase family 3 (KS3)" evidence="4">
    <location>
        <begin position="3"/>
        <end position="401"/>
    </location>
</feature>
<dbReference type="InterPro" id="IPR000794">
    <property type="entry name" value="Beta-ketoacyl_synthase"/>
</dbReference>
<keyword evidence="6" id="KW-1185">Reference proteome</keyword>
<evidence type="ECO:0000256" key="1">
    <source>
        <dbReference type="ARBA" id="ARBA00008467"/>
    </source>
</evidence>
<evidence type="ECO:0000259" key="4">
    <source>
        <dbReference type="PROSITE" id="PS52004"/>
    </source>
</evidence>
<organism evidence="5 6">
    <name type="scientific">Geoanaerobacter pelophilus</name>
    <dbReference type="NCBI Taxonomy" id="60036"/>
    <lineage>
        <taxon>Bacteria</taxon>
        <taxon>Pseudomonadati</taxon>
        <taxon>Thermodesulfobacteriota</taxon>
        <taxon>Desulfuromonadia</taxon>
        <taxon>Geobacterales</taxon>
        <taxon>Geobacteraceae</taxon>
        <taxon>Geoanaerobacter</taxon>
    </lineage>
</organism>
<sequence length="401" mass="41042">MSRERVVITGLGVFCGAARDIPGFRRAVIDGTSGVGPVDLFDVSAFPSHIAVQVKGFDPVAHFGRRTAAKLSRADQFGLIAAGEALGDSGIAGGYDSFAMGVVVGAGAAGMFQSEQWLAAALQERQISPSLLRGILPDKTSTVIAETFGLAGYQGTITTACSSSATAIGWGADLVATGKLDAVVCGGSDTLSMLTFAGFNSLKVVDPEPCAPFSLGRQGITLGEGAAFLVLERESVAAQRGAKVYGAVLGYAMAGEAHHMTAPDPTGQVAARLMHDAMANAGIAKGDVGWVNAHGTGTPLNDVVESNAMKRVFGERAGSVPLISTKPITGHCLGAAGAIEAVATMLALGERTIPKTLHFRGRDPECDLDYCHDSARPATATVAMSNSFAFGGNITSLVLGL</sequence>
<dbReference type="AlphaFoldDB" id="A0AAW4L1D4"/>
<reference evidence="5 6" key="1">
    <citation type="submission" date="2021-05" db="EMBL/GenBank/DDBJ databases">
        <title>The draft genome of Geobacter pelophilus DSM 12255.</title>
        <authorList>
            <person name="Xu Z."/>
            <person name="Masuda Y."/>
            <person name="Itoh H."/>
            <person name="Senoo K."/>
        </authorList>
    </citation>
    <scope>NUCLEOTIDE SEQUENCE [LARGE SCALE GENOMIC DNA]</scope>
    <source>
        <strain evidence="5 6">DSM 12255</strain>
    </source>
</reference>
<proteinExistence type="inferred from homology"/>
<dbReference type="Pfam" id="PF02801">
    <property type="entry name" value="Ketoacyl-synt_C"/>
    <property type="match status" value="1"/>
</dbReference>
<accession>A0AAW4L1D4</accession>
<dbReference type="GO" id="GO:0005829">
    <property type="term" value="C:cytosol"/>
    <property type="evidence" value="ECO:0007669"/>
    <property type="project" value="TreeGrafter"/>
</dbReference>